<dbReference type="Proteomes" id="UP000708208">
    <property type="component" value="Unassembled WGS sequence"/>
</dbReference>
<dbReference type="OrthoDB" id="567787at2759"/>
<keyword evidence="2 6" id="KW-0812">Transmembrane</keyword>
<dbReference type="EMBL" id="CAJVCH010485025">
    <property type="protein sequence ID" value="CAG7820626.1"/>
    <property type="molecule type" value="Genomic_DNA"/>
</dbReference>
<dbReference type="PANTHER" id="PTHR21419">
    <property type="match status" value="1"/>
</dbReference>
<name>A0A8J2KVM7_9HEXA</name>
<feature type="compositionally biased region" description="Basic residues" evidence="5">
    <location>
        <begin position="790"/>
        <end position="801"/>
    </location>
</feature>
<proteinExistence type="predicted"/>
<evidence type="ECO:0000256" key="4">
    <source>
        <dbReference type="ARBA" id="ARBA00023136"/>
    </source>
</evidence>
<organism evidence="8 9">
    <name type="scientific">Allacma fusca</name>
    <dbReference type="NCBI Taxonomy" id="39272"/>
    <lineage>
        <taxon>Eukaryota</taxon>
        <taxon>Metazoa</taxon>
        <taxon>Ecdysozoa</taxon>
        <taxon>Arthropoda</taxon>
        <taxon>Hexapoda</taxon>
        <taxon>Collembola</taxon>
        <taxon>Symphypleona</taxon>
        <taxon>Sminthuridae</taxon>
        <taxon>Allacma</taxon>
    </lineage>
</organism>
<evidence type="ECO:0000256" key="2">
    <source>
        <dbReference type="ARBA" id="ARBA00022692"/>
    </source>
</evidence>
<evidence type="ECO:0000313" key="8">
    <source>
        <dbReference type="EMBL" id="CAG7820626.1"/>
    </source>
</evidence>
<sequence length="978" mass="108917">MNETKLEINENYEEADLSDVDDDVFVRSGGRNGYRLEYDTAKKPLMTPRKKQYNFDGIKNGGFHTEVRSSPPVLRVICVPMCYIMIATLAMLGIIALVIFLMGHISWPLGVSKLWANSKVLEKLLPCDNIVVEDVWVKHFPKFLTESSFRSLDINQDGTDDIIFGYATGADGLDVPEFVCDIYFPGQNPCYGGVLALNGKDGSELWRHWTAHEVFAINCNEDLNKDGMPDCLVAGRAGVFCALNSKDGKIIWTFGDNVARNPMMNIYTPQFIRDLDGDGIVDVVAIHGGDPLAEIDSPTRLPGRIVLLSGKDGSVLQWVTTPDQRESYYSPQVLTHGQDGSDYLLFGTGGETHGGGLYVILMTDLYKGLIDKAQAIYKDEFKGVMVPPVITDVNGDGVDDIVMAMFNSTVVAFDGTNFQQIWNTTFPSSETYTTPTPGYFTGDDIPDFLVKYQTGPGFPVYYHAQTTLLDGKTGKPILGEPIIDSIGSQASTPIIRMEGLGNDLFLYWSSNCEGFEGNSSEYKFVKGTNIHEQSRSDFCKLRFDSKLINQLRAFNRKIGIPGTIIYDSELRASDEYNMTVNTSQEGKAYLDAHPEMWKYFGEQSDPKNQQLNKDSVYLPNSGFDQMEPPMNAFPGMSSQMQVGGLNGLGNLPQQPLPDLPYLPFPGQGVYDLSSQPELTEDVKYPVYHSVRKHGFQGAPNVNPNSNMNINVDRRGYESRPANPVYGNYFDGSNNLNSKYSGMGGSPSLSFENLGFGSQNQIPSNNGYGNQGTYYQWQNPGSSGNTDSTKGSRRHHRVKRHVGPHDNDGIQRLISTGTLAAPLQENSGGIDLIFATYWFFPAKTQIISKNRDCLQEKTEERRAKNTKKYETLSDDPFDDVIRRECFGEDVETNDDDGKIYESQASYNPFDIHMGQMSVYRLHISCNCTNQKTPRGPHERCAKILPLKNQPWAGYMGSHADSYFPKVNIGQELLRFVTPA</sequence>
<comment type="subcellular location">
    <subcellularLocation>
        <location evidence="1">Membrane</location>
        <topology evidence="1">Single-pass membrane protein</topology>
    </subcellularLocation>
</comment>
<accession>A0A8J2KVM7</accession>
<gene>
    <name evidence="8" type="ORF">AFUS01_LOCUS31010</name>
</gene>
<feature type="transmembrane region" description="Helical" evidence="6">
    <location>
        <begin position="76"/>
        <end position="102"/>
    </location>
</feature>
<dbReference type="PANTHER" id="PTHR21419:SF36">
    <property type="entry name" value="PROTEIN FAM234A-LIKE"/>
    <property type="match status" value="1"/>
</dbReference>
<feature type="compositionally biased region" description="Polar residues" evidence="5">
    <location>
        <begin position="754"/>
        <end position="788"/>
    </location>
</feature>
<feature type="domain" description="FAM234A/B beta-propeller" evidence="7">
    <location>
        <begin position="150"/>
        <end position="475"/>
    </location>
</feature>
<keyword evidence="4 6" id="KW-0472">Membrane</keyword>
<feature type="region of interest" description="Disordered" evidence="5">
    <location>
        <begin position="754"/>
        <end position="808"/>
    </location>
</feature>
<dbReference type="GO" id="GO:0016020">
    <property type="term" value="C:membrane"/>
    <property type="evidence" value="ECO:0007669"/>
    <property type="project" value="UniProtKB-SubCell"/>
</dbReference>
<evidence type="ECO:0000313" key="9">
    <source>
        <dbReference type="Proteomes" id="UP000708208"/>
    </source>
</evidence>
<dbReference type="InterPro" id="IPR045232">
    <property type="entry name" value="FAM234"/>
</dbReference>
<reference evidence="8" key="1">
    <citation type="submission" date="2021-06" db="EMBL/GenBank/DDBJ databases">
        <authorList>
            <person name="Hodson N. C."/>
            <person name="Mongue J. A."/>
            <person name="Jaron S. K."/>
        </authorList>
    </citation>
    <scope>NUCLEOTIDE SEQUENCE</scope>
</reference>
<evidence type="ECO:0000256" key="5">
    <source>
        <dbReference type="SAM" id="MobiDB-lite"/>
    </source>
</evidence>
<comment type="caution">
    <text evidence="8">The sequence shown here is derived from an EMBL/GenBank/DDBJ whole genome shotgun (WGS) entry which is preliminary data.</text>
</comment>
<dbReference type="AlphaFoldDB" id="A0A8J2KVM7"/>
<dbReference type="InterPro" id="IPR055409">
    <property type="entry name" value="Beta-prop_FAM234A_B"/>
</dbReference>
<keyword evidence="3 6" id="KW-1133">Transmembrane helix</keyword>
<keyword evidence="9" id="KW-1185">Reference proteome</keyword>
<protein>
    <recommendedName>
        <fullName evidence="7">FAM234A/B beta-propeller domain-containing protein</fullName>
    </recommendedName>
</protein>
<evidence type="ECO:0000256" key="3">
    <source>
        <dbReference type="ARBA" id="ARBA00022989"/>
    </source>
</evidence>
<evidence type="ECO:0000256" key="1">
    <source>
        <dbReference type="ARBA" id="ARBA00004167"/>
    </source>
</evidence>
<evidence type="ECO:0000259" key="7">
    <source>
        <dbReference type="Pfam" id="PF23727"/>
    </source>
</evidence>
<dbReference type="Pfam" id="PF23727">
    <property type="entry name" value="Beta-prop_FAM234A_B"/>
    <property type="match status" value="1"/>
</dbReference>
<evidence type="ECO:0000256" key="6">
    <source>
        <dbReference type="SAM" id="Phobius"/>
    </source>
</evidence>